<dbReference type="STRING" id="1759059.ATE48_15410"/>
<accession>A0A1B1AKV7</accession>
<reference evidence="2 3" key="1">
    <citation type="submission" date="2015-11" db="EMBL/GenBank/DDBJ databases">
        <title>Whole-Genome Sequence of Candidatus Oderbacter manganicum from the National Park Lower Oder Valley, Germany.</title>
        <authorList>
            <person name="Braun B."/>
            <person name="Liere K."/>
            <person name="Szewzyk U."/>
        </authorList>
    </citation>
    <scope>NUCLEOTIDE SEQUENCE [LARGE SCALE GENOMIC DNA]</scope>
    <source>
        <strain evidence="2 3">OTSz_A_272</strain>
    </source>
</reference>
<sequence>MSDDLELAALLGEAPTSPDPAFRYDVLVHTGERARRRQARRNAFRITSVFAMIGLIFPLAHTFGLGLTELQPLLLVAGLLAVAYVLALWTLEGPRAVLARSRAILRVTALTRT</sequence>
<gene>
    <name evidence="2" type="ORF">ATE48_15410</name>
</gene>
<evidence type="ECO:0000313" key="3">
    <source>
        <dbReference type="Proteomes" id="UP000092498"/>
    </source>
</evidence>
<organism evidence="2 3">
    <name type="scientific">Candidatus Viadribacter manganicus</name>
    <dbReference type="NCBI Taxonomy" id="1759059"/>
    <lineage>
        <taxon>Bacteria</taxon>
        <taxon>Pseudomonadati</taxon>
        <taxon>Pseudomonadota</taxon>
        <taxon>Alphaproteobacteria</taxon>
        <taxon>Hyphomonadales</taxon>
        <taxon>Hyphomonadaceae</taxon>
        <taxon>Candidatus Viadribacter</taxon>
    </lineage>
</organism>
<feature type="transmembrane region" description="Helical" evidence="1">
    <location>
        <begin position="73"/>
        <end position="91"/>
    </location>
</feature>
<proteinExistence type="predicted"/>
<feature type="transmembrane region" description="Helical" evidence="1">
    <location>
        <begin position="43"/>
        <end position="61"/>
    </location>
</feature>
<dbReference type="RefSeq" id="WP_066773012.1">
    <property type="nucleotide sequence ID" value="NZ_CP013244.1"/>
</dbReference>
<evidence type="ECO:0000256" key="1">
    <source>
        <dbReference type="SAM" id="Phobius"/>
    </source>
</evidence>
<keyword evidence="1" id="KW-0812">Transmembrane</keyword>
<evidence type="ECO:0000313" key="2">
    <source>
        <dbReference type="EMBL" id="ANP47206.1"/>
    </source>
</evidence>
<name>A0A1B1AKV7_9PROT</name>
<keyword evidence="3" id="KW-1185">Reference proteome</keyword>
<dbReference type="KEGG" id="cbot:ATE48_15410"/>
<protein>
    <submittedName>
        <fullName evidence="2">Uncharacterized protein</fullName>
    </submittedName>
</protein>
<keyword evidence="1" id="KW-1133">Transmembrane helix</keyword>
<keyword evidence="1" id="KW-0472">Membrane</keyword>
<dbReference type="AlphaFoldDB" id="A0A1B1AKV7"/>
<dbReference type="Proteomes" id="UP000092498">
    <property type="component" value="Chromosome"/>
</dbReference>
<dbReference type="InParanoid" id="A0A1B1AKV7"/>
<dbReference type="EMBL" id="CP013244">
    <property type="protein sequence ID" value="ANP47206.1"/>
    <property type="molecule type" value="Genomic_DNA"/>
</dbReference>